<dbReference type="Gene3D" id="2.30.180.10">
    <property type="entry name" value="FAS1 domain"/>
    <property type="match status" value="7"/>
</dbReference>
<feature type="domain" description="FAS1" evidence="3">
    <location>
        <begin position="465"/>
        <end position="606"/>
    </location>
</feature>
<proteinExistence type="predicted"/>
<organism evidence="4 7">
    <name type="scientific">Crassostrea virginica</name>
    <name type="common">Eastern oyster</name>
    <dbReference type="NCBI Taxonomy" id="6565"/>
    <lineage>
        <taxon>Eukaryota</taxon>
        <taxon>Metazoa</taxon>
        <taxon>Spiralia</taxon>
        <taxon>Lophotrochozoa</taxon>
        <taxon>Mollusca</taxon>
        <taxon>Bivalvia</taxon>
        <taxon>Autobranchia</taxon>
        <taxon>Pteriomorphia</taxon>
        <taxon>Ostreida</taxon>
        <taxon>Ostreoidea</taxon>
        <taxon>Ostreidae</taxon>
        <taxon>Crassostrea</taxon>
    </lineage>
</organism>
<dbReference type="InterPro" id="IPR050904">
    <property type="entry name" value="Adhesion/Biosynth-related"/>
</dbReference>
<dbReference type="PANTHER" id="PTHR10900">
    <property type="entry name" value="PERIOSTIN-RELATED"/>
    <property type="match status" value="1"/>
</dbReference>
<dbReference type="RefSeq" id="XP_022312177.1">
    <property type="nucleotide sequence ID" value="XM_022456469.1"/>
</dbReference>
<dbReference type="SUPFAM" id="SSF82153">
    <property type="entry name" value="FAS1 domain"/>
    <property type="match status" value="7"/>
</dbReference>
<evidence type="ECO:0000313" key="4">
    <source>
        <dbReference type="Proteomes" id="UP000694844"/>
    </source>
</evidence>
<dbReference type="SMART" id="SM00554">
    <property type="entry name" value="FAS1"/>
    <property type="match status" value="7"/>
</dbReference>
<feature type="domain" description="FAS1" evidence="3">
    <location>
        <begin position="610"/>
        <end position="765"/>
    </location>
</feature>
<keyword evidence="1" id="KW-0812">Transmembrane</keyword>
<dbReference type="AlphaFoldDB" id="A0A8B8C8V5"/>
<feature type="domain" description="FAS1" evidence="3">
    <location>
        <begin position="166"/>
        <end position="319"/>
    </location>
</feature>
<feature type="domain" description="FAS1" evidence="3">
    <location>
        <begin position="920"/>
        <end position="1066"/>
    </location>
</feature>
<dbReference type="InterPro" id="IPR036378">
    <property type="entry name" value="FAS1_dom_sf"/>
</dbReference>
<sequence length="1114" mass="124948">MCSKTMHGIMPLWTMCACLLGFLTGYVTSSSDVTRSKTIRQLISETNRLRGADDIILKNNLGSQFEQPDITAFIPSSEIFWKFRNVQSQYGYNLDDKESVTTLMLYHIGRGRVMSDEITDGQTIISKHPSNYNLRLNIFYDGRQKIITVNGAELLVRDIVGSNGVLYIIDRMLAPVSSAKTLHDYLLYPDLPGYQFQSIARASIIAPETKKATNGIDHQFTAFVPPDAILFPMPNSAQDVLFFNTTLLNHTIHAHLVKDTILFIPARGELKDLQSLSGSIHFTREGENVYIQNNRVRARVTVPNIPVANGVVHVIDNMLCFIYKTVFIETNTTKSLSIFASHLHGIPGDLLSHIQSTSETFTFFAPNNDAFAKVPRTIQQRMAQVDQLRSEVLGAHIIKGSDISLADMTDGKTFKTINNFTLTVRKFNNDIYIQNGHVLARIEQADIGCTNGVIHIVSSVFRLDQFTVLDAIKGNNQLLRISEMLSHFPELEGVLSGETTLGGKVTVFMPSDLTIMSLRNETRKNLFVDHSDRALKALKGHLIEGEALATTDIYSTVLKYTYGGQRVEIQNADNDFTIEGSHIVAKVVTSDIWCSNGVLHIIDNILHLPTRNLMDEMSRHGDISVFREYLLSCRILVHRSFSISNILHLEGMKELSLSLSNEDGHFTMFVPVNAAFSTIPRSRADALFANSTLFQNVLKAHVTSTGSKYTSDLYDGSSMRAEEEFLHISRESSDVFITNNNVKTRIIRPDIPAINGIIHVVDTIMYFPFYIAAEVMYNNAKLRAFYDLMKNLSDFSNLLQDQFSQVTVFAPSADFLSSLSSEDLQRISSSPQALRTIFKGHVIPNGLLDSRFIRMNMQHKFTFRSIYGIPFTFEKQSTVAGTSIDAGYSNLRYDLDINRDGFACSNGVVYVIDGFLDYSFKNIIDEMKAQDKLKASLQNIMGIFPPGVEEDFRDVNNEFTVFMPAGEAFLYLSQPEILYLHSLVNSSEKYQLLERHTVNGTALSIEKIRATCGDKNSTECVLSVDVIFEDDETDDVLLEWNGVRAKIIQSNILANNGIIHIIDRILFKVEEESTTPSAESMNTRGVNAASNTFSALVSYLWIVTTFCIVHIVKR</sequence>
<feature type="transmembrane region" description="Helical" evidence="1">
    <location>
        <begin position="1093"/>
        <end position="1112"/>
    </location>
</feature>
<keyword evidence="2" id="KW-0732">Signal</keyword>
<evidence type="ECO:0000313" key="7">
    <source>
        <dbReference type="RefSeq" id="XP_022312177.1"/>
    </source>
</evidence>
<feature type="domain" description="FAS1" evidence="3">
    <location>
        <begin position="323"/>
        <end position="461"/>
    </location>
</feature>
<keyword evidence="1" id="KW-1133">Transmembrane helix</keyword>
<keyword evidence="1" id="KW-0472">Membrane</keyword>
<evidence type="ECO:0000313" key="6">
    <source>
        <dbReference type="RefSeq" id="XP_022312176.1"/>
    </source>
</evidence>
<dbReference type="RefSeq" id="XP_022312176.1">
    <property type="nucleotide sequence ID" value="XM_022456468.1"/>
</dbReference>
<protein>
    <submittedName>
        <fullName evidence="5 6">Uncharacterized protein LOC111117369 isoform X1</fullName>
    </submittedName>
</protein>
<feature type="chain" id="PRO_5044666138" evidence="2">
    <location>
        <begin position="30"/>
        <end position="1114"/>
    </location>
</feature>
<feature type="domain" description="FAS1" evidence="3">
    <location>
        <begin position="36"/>
        <end position="173"/>
    </location>
</feature>
<name>A0A8B8C8V5_CRAVI</name>
<dbReference type="OrthoDB" id="7700931at2759"/>
<dbReference type="RefSeq" id="XP_022312175.1">
    <property type="nucleotide sequence ID" value="XM_022456467.1"/>
</dbReference>
<gene>
    <name evidence="5 6 7" type="primary">LOC111117369</name>
</gene>
<dbReference type="KEGG" id="cvn:111117369"/>
<dbReference type="PROSITE" id="PS50213">
    <property type="entry name" value="FAS1"/>
    <property type="match status" value="7"/>
</dbReference>
<evidence type="ECO:0000256" key="2">
    <source>
        <dbReference type="SAM" id="SignalP"/>
    </source>
</evidence>
<dbReference type="GO" id="GO:0005615">
    <property type="term" value="C:extracellular space"/>
    <property type="evidence" value="ECO:0007669"/>
    <property type="project" value="TreeGrafter"/>
</dbReference>
<reference evidence="5 6" key="1">
    <citation type="submission" date="2025-04" db="UniProtKB">
        <authorList>
            <consortium name="RefSeq"/>
        </authorList>
    </citation>
    <scope>IDENTIFICATION</scope>
    <source>
        <tissue evidence="5 6">Whole sample</tissue>
    </source>
</reference>
<dbReference type="Pfam" id="PF02469">
    <property type="entry name" value="Fasciclin"/>
    <property type="match status" value="7"/>
</dbReference>
<dbReference type="PANTHER" id="PTHR10900:SF77">
    <property type="entry name" value="FI19380P1"/>
    <property type="match status" value="1"/>
</dbReference>
<evidence type="ECO:0000259" key="3">
    <source>
        <dbReference type="PROSITE" id="PS50213"/>
    </source>
</evidence>
<dbReference type="Proteomes" id="UP000694844">
    <property type="component" value="Chromosome 10"/>
</dbReference>
<evidence type="ECO:0000313" key="5">
    <source>
        <dbReference type="RefSeq" id="XP_022312175.1"/>
    </source>
</evidence>
<keyword evidence="4" id="KW-1185">Reference proteome</keyword>
<dbReference type="InterPro" id="IPR000782">
    <property type="entry name" value="FAS1_domain"/>
</dbReference>
<accession>A0A8B8C8V5</accession>
<evidence type="ECO:0000256" key="1">
    <source>
        <dbReference type="SAM" id="Phobius"/>
    </source>
</evidence>
<dbReference type="PROSITE" id="PS51257">
    <property type="entry name" value="PROKAR_LIPOPROTEIN"/>
    <property type="match status" value="1"/>
</dbReference>
<dbReference type="GeneID" id="111117369"/>
<feature type="domain" description="FAS1" evidence="3">
    <location>
        <begin position="769"/>
        <end position="916"/>
    </location>
</feature>
<feature type="signal peptide" evidence="2">
    <location>
        <begin position="1"/>
        <end position="29"/>
    </location>
</feature>